<name>A0A3Q4HLB4_NEOBR</name>
<keyword evidence="5" id="KW-1185">Reference proteome</keyword>
<feature type="domain" description="Tectonic-1-3 N-terminal" evidence="3">
    <location>
        <begin position="87"/>
        <end position="192"/>
    </location>
</feature>
<dbReference type="Bgee" id="ENSNBRG00000013850">
    <property type="expression patterns" value="Expressed in testis and 3 other cell types or tissues"/>
</dbReference>
<keyword evidence="2" id="KW-0732">Signal</keyword>
<dbReference type="STRING" id="32507.ENSNBRP00000017952"/>
<dbReference type="InterPro" id="IPR057724">
    <property type="entry name" value="TCTN1-3_N"/>
</dbReference>
<dbReference type="InterPro" id="IPR040354">
    <property type="entry name" value="TCTN1-3"/>
</dbReference>
<accession>A0A3Q4HLB4</accession>
<dbReference type="OMA" id="NYTVFET"/>
<sequence>MAVTTVVKCDPEFFYLFLLLTVVTVNTTESDFNTTGFDAFNLIDNVTESYPRTQPPVSESTTTAPSYSTETPNLPAVPLPVSGHLPTPLTSADRLCPCDEQMDVCDINCCCDRVCSGDVPLFTSCSYPTVSGSKQMCSHDVASYSLRRAADGYSELQSSVQKETNYDIFCIESQNRVDGLSYPSPALPTDSNFVSLFKQFTSYMFSLE</sequence>
<proteinExistence type="predicted"/>
<reference evidence="4" key="1">
    <citation type="submission" date="2025-08" db="UniProtKB">
        <authorList>
            <consortium name="Ensembl"/>
        </authorList>
    </citation>
    <scope>IDENTIFICATION</scope>
</reference>
<organism evidence="4 5">
    <name type="scientific">Neolamprologus brichardi</name>
    <name type="common">Fairy cichlid</name>
    <name type="synonym">Lamprologus brichardi</name>
    <dbReference type="NCBI Taxonomy" id="32507"/>
    <lineage>
        <taxon>Eukaryota</taxon>
        <taxon>Metazoa</taxon>
        <taxon>Chordata</taxon>
        <taxon>Craniata</taxon>
        <taxon>Vertebrata</taxon>
        <taxon>Euteleostomi</taxon>
        <taxon>Actinopterygii</taxon>
        <taxon>Neopterygii</taxon>
        <taxon>Teleostei</taxon>
        <taxon>Neoteleostei</taxon>
        <taxon>Acanthomorphata</taxon>
        <taxon>Ovalentaria</taxon>
        <taxon>Cichlomorphae</taxon>
        <taxon>Cichliformes</taxon>
        <taxon>Cichlidae</taxon>
        <taxon>African cichlids</taxon>
        <taxon>Pseudocrenilabrinae</taxon>
        <taxon>Lamprologini</taxon>
        <taxon>Neolamprologus</taxon>
    </lineage>
</organism>
<evidence type="ECO:0000313" key="5">
    <source>
        <dbReference type="Proteomes" id="UP000261580"/>
    </source>
</evidence>
<evidence type="ECO:0000256" key="1">
    <source>
        <dbReference type="SAM" id="MobiDB-lite"/>
    </source>
</evidence>
<dbReference type="GeneTree" id="ENSGT00940000177596"/>
<dbReference type="AlphaFoldDB" id="A0A3Q4HLB4"/>
<evidence type="ECO:0000256" key="2">
    <source>
        <dbReference type="SAM" id="SignalP"/>
    </source>
</evidence>
<dbReference type="Proteomes" id="UP000261580">
    <property type="component" value="Unassembled WGS sequence"/>
</dbReference>
<protein>
    <recommendedName>
        <fullName evidence="3">Tectonic-1-3 N-terminal domain-containing protein</fullName>
    </recommendedName>
</protein>
<evidence type="ECO:0000313" key="4">
    <source>
        <dbReference type="Ensembl" id="ENSNBRP00000017952.1"/>
    </source>
</evidence>
<evidence type="ECO:0000259" key="3">
    <source>
        <dbReference type="Pfam" id="PF25752"/>
    </source>
</evidence>
<feature type="chain" id="PRO_5018629440" description="Tectonic-1-3 N-terminal domain-containing protein" evidence="2">
    <location>
        <begin position="31"/>
        <end position="208"/>
    </location>
</feature>
<feature type="region of interest" description="Disordered" evidence="1">
    <location>
        <begin position="51"/>
        <end position="80"/>
    </location>
</feature>
<dbReference type="GO" id="GO:0060271">
    <property type="term" value="P:cilium assembly"/>
    <property type="evidence" value="ECO:0007669"/>
    <property type="project" value="TreeGrafter"/>
</dbReference>
<dbReference type="GO" id="GO:1904491">
    <property type="term" value="P:protein localization to ciliary transition zone"/>
    <property type="evidence" value="ECO:0007669"/>
    <property type="project" value="TreeGrafter"/>
</dbReference>
<feature type="signal peptide" evidence="2">
    <location>
        <begin position="1"/>
        <end position="30"/>
    </location>
</feature>
<dbReference type="PANTHER" id="PTHR14611:SF1">
    <property type="entry name" value="TECTONIC-1"/>
    <property type="match status" value="1"/>
</dbReference>
<dbReference type="Pfam" id="PF25752">
    <property type="entry name" value="DUF1619_N"/>
    <property type="match status" value="1"/>
</dbReference>
<dbReference type="GO" id="GO:0036038">
    <property type="term" value="C:MKS complex"/>
    <property type="evidence" value="ECO:0007669"/>
    <property type="project" value="TreeGrafter"/>
</dbReference>
<feature type="compositionally biased region" description="Polar residues" evidence="1">
    <location>
        <begin position="51"/>
        <end position="72"/>
    </location>
</feature>
<reference evidence="4" key="2">
    <citation type="submission" date="2025-09" db="UniProtKB">
        <authorList>
            <consortium name="Ensembl"/>
        </authorList>
    </citation>
    <scope>IDENTIFICATION</scope>
</reference>
<dbReference type="Ensembl" id="ENSNBRT00000018438.1">
    <property type="protein sequence ID" value="ENSNBRP00000017952.1"/>
    <property type="gene ID" value="ENSNBRG00000013850.1"/>
</dbReference>
<dbReference type="PANTHER" id="PTHR14611">
    <property type="entry name" value="TECTONIC FAMILY MEMBER"/>
    <property type="match status" value="1"/>
</dbReference>